<dbReference type="GeneID" id="10541430"/>
<dbReference type="InParanoid" id="E3KRB7"/>
<feature type="compositionally biased region" description="Basic and acidic residues" evidence="1">
    <location>
        <begin position="1"/>
        <end position="17"/>
    </location>
</feature>
<evidence type="ECO:0000313" key="3">
    <source>
        <dbReference type="Proteomes" id="UP000008783"/>
    </source>
</evidence>
<feature type="region of interest" description="Disordered" evidence="1">
    <location>
        <begin position="273"/>
        <end position="301"/>
    </location>
</feature>
<dbReference type="Proteomes" id="UP000008783">
    <property type="component" value="Unassembled WGS sequence"/>
</dbReference>
<sequence>MSMDDGSSKKPAADGRSRSSQPVLQSPGPDSNFLDWELVITAYFDSVGIDYVIESPLPERPSPAWTADNKTVCAILTQTIDSSNLIAIRPYKRNAHGMWNAIVRAHQDSSTGGRVYWLRKLLLTKMDGDDVLTHINTMAKAYDRLNSLVTTDKPLTVADVHSAALLSSIPDDWMGCVSHLMNQEGTKTKPNNGKRPGDRNKKRHCDFCNADGHNLNNCNNTRRILDEHKAGDDNRTPLPSPPAHAHAPPKGVCNHTRPSLRGGFDRTPLGVLISQGNRLPRGGQKNPPLRDGREEEIVELI</sequence>
<feature type="region of interest" description="Disordered" evidence="1">
    <location>
        <begin position="1"/>
        <end position="28"/>
    </location>
</feature>
<feature type="region of interest" description="Disordered" evidence="1">
    <location>
        <begin position="229"/>
        <end position="257"/>
    </location>
</feature>
<dbReference type="EMBL" id="DS178302">
    <property type="protein sequence ID" value="EFP86842.2"/>
    <property type="molecule type" value="Genomic_DNA"/>
</dbReference>
<dbReference type="Pfam" id="PF14223">
    <property type="entry name" value="Retrotran_gag_2"/>
    <property type="match status" value="1"/>
</dbReference>
<reference evidence="3" key="2">
    <citation type="journal article" date="2011" name="Proc. Natl. Acad. Sci. U.S.A.">
        <title>Obligate biotrophy features unraveled by the genomic analysis of rust fungi.</title>
        <authorList>
            <person name="Duplessis S."/>
            <person name="Cuomo C.A."/>
            <person name="Lin Y.-C."/>
            <person name="Aerts A."/>
            <person name="Tisserant E."/>
            <person name="Veneault-Fourrey C."/>
            <person name="Joly D.L."/>
            <person name="Hacquard S."/>
            <person name="Amselem J."/>
            <person name="Cantarel B.L."/>
            <person name="Chiu R."/>
            <person name="Coutinho P.M."/>
            <person name="Feau N."/>
            <person name="Field M."/>
            <person name="Frey P."/>
            <person name="Gelhaye E."/>
            <person name="Goldberg J."/>
            <person name="Grabherr M.G."/>
            <person name="Kodira C.D."/>
            <person name="Kohler A."/>
            <person name="Kuees U."/>
            <person name="Lindquist E.A."/>
            <person name="Lucas S.M."/>
            <person name="Mago R."/>
            <person name="Mauceli E."/>
            <person name="Morin E."/>
            <person name="Murat C."/>
            <person name="Pangilinan J.L."/>
            <person name="Park R."/>
            <person name="Pearson M."/>
            <person name="Quesneville H."/>
            <person name="Rouhier N."/>
            <person name="Sakthikumar S."/>
            <person name="Salamov A.A."/>
            <person name="Schmutz J."/>
            <person name="Selles B."/>
            <person name="Shapiro H."/>
            <person name="Tanguay P."/>
            <person name="Tuskan G.A."/>
            <person name="Henrissat B."/>
            <person name="Van de Peer Y."/>
            <person name="Rouze P."/>
            <person name="Ellis J.G."/>
            <person name="Dodds P.N."/>
            <person name="Schein J.E."/>
            <person name="Zhong S."/>
            <person name="Hamelin R.C."/>
            <person name="Grigoriev I.V."/>
            <person name="Szabo L.J."/>
            <person name="Martin F."/>
        </authorList>
    </citation>
    <scope>NUCLEOTIDE SEQUENCE [LARGE SCALE GENOMIC DNA]</scope>
    <source>
        <strain evidence="3">CRL 75-36-700-3 / race SCCL</strain>
    </source>
</reference>
<reference key="1">
    <citation type="submission" date="2007-01" db="EMBL/GenBank/DDBJ databases">
        <title>The Genome Sequence of Puccinia graminis f. sp. tritici Strain CRL 75-36-700-3.</title>
        <authorList>
            <consortium name="The Broad Institute Genome Sequencing Platform"/>
            <person name="Birren B."/>
            <person name="Lander E."/>
            <person name="Galagan J."/>
            <person name="Nusbaum C."/>
            <person name="Devon K."/>
            <person name="Cuomo C."/>
            <person name="Jaffe D."/>
            <person name="Butler J."/>
            <person name="Alvarez P."/>
            <person name="Gnerre S."/>
            <person name="Grabherr M."/>
            <person name="Mauceli E."/>
            <person name="Brockman W."/>
            <person name="Young S."/>
            <person name="LaButti K."/>
            <person name="Sykes S."/>
            <person name="DeCaprio D."/>
            <person name="Crawford M."/>
            <person name="Koehrsen M."/>
            <person name="Engels R."/>
            <person name="Montgomery P."/>
            <person name="Pearson M."/>
            <person name="Howarth C."/>
            <person name="Larson L."/>
            <person name="White J."/>
            <person name="Zeng Q."/>
            <person name="Kodira C."/>
            <person name="Yandava C."/>
            <person name="Alvarado L."/>
            <person name="O'Leary S."/>
            <person name="Szabo L."/>
            <person name="Dean R."/>
            <person name="Schein J."/>
        </authorList>
    </citation>
    <scope>NUCLEOTIDE SEQUENCE</scope>
    <source>
        <strain>CRL 75-36-700-3</strain>
    </source>
</reference>
<dbReference type="PANTHER" id="PTHR33246">
    <property type="entry name" value="CCHC-TYPE DOMAIN-CONTAINING PROTEIN"/>
    <property type="match status" value="1"/>
</dbReference>
<accession>E3KRB7</accession>
<evidence type="ECO:0000256" key="1">
    <source>
        <dbReference type="SAM" id="MobiDB-lite"/>
    </source>
</evidence>
<proteinExistence type="predicted"/>
<organism evidence="2 3">
    <name type="scientific">Puccinia graminis f. sp. tritici (strain CRL 75-36-700-3 / race SCCL)</name>
    <name type="common">Black stem rust fungus</name>
    <dbReference type="NCBI Taxonomy" id="418459"/>
    <lineage>
        <taxon>Eukaryota</taxon>
        <taxon>Fungi</taxon>
        <taxon>Dikarya</taxon>
        <taxon>Basidiomycota</taxon>
        <taxon>Pucciniomycotina</taxon>
        <taxon>Pucciniomycetes</taxon>
        <taxon>Pucciniales</taxon>
        <taxon>Pucciniaceae</taxon>
        <taxon>Puccinia</taxon>
    </lineage>
</organism>
<dbReference type="PANTHER" id="PTHR33246:SF51">
    <property type="entry name" value="MYB_SANT-LIKE DOMAIN-CONTAINING PROTEIN"/>
    <property type="match status" value="1"/>
</dbReference>
<gene>
    <name evidence="2" type="ORF">PGTG_13224</name>
</gene>
<dbReference type="VEuPathDB" id="FungiDB:PGTG_13224"/>
<evidence type="ECO:0000313" key="2">
    <source>
        <dbReference type="EMBL" id="EFP86842.2"/>
    </source>
</evidence>
<dbReference type="KEGG" id="pgr:PGTG_13224"/>
<dbReference type="OrthoDB" id="2507040at2759"/>
<name>E3KRB7_PUCGT</name>
<dbReference type="STRING" id="418459.E3KRB7"/>
<protein>
    <submittedName>
        <fullName evidence="2">Uncharacterized protein</fullName>
    </submittedName>
</protein>
<dbReference type="RefSeq" id="XP_003331261.2">
    <property type="nucleotide sequence ID" value="XM_003331213.2"/>
</dbReference>
<dbReference type="HOGENOM" id="CLU_046891_0_0_1"/>
<dbReference type="AlphaFoldDB" id="E3KRB7"/>
<keyword evidence="3" id="KW-1185">Reference proteome</keyword>